<evidence type="ECO:0000256" key="23">
    <source>
        <dbReference type="ARBA" id="ARBA00025707"/>
    </source>
</evidence>
<comment type="function">
    <text evidence="35">Specifically catalyzes coenzyme A (CoA)-dependent acylation of 1-acyl-sn-glycerol 3-phosphate (2-lysophosphatidic acid/LPA) to generate phosphatidic acid (PA), an important metabolic intermediate and precursor for both triglycerides and glycerophospholipids. Does not esterify other lysophospholipids. Acyl donors are long chain (at least C16) fatty acyl-CoAs: arachidonoyl-CoA, linoleoyl-CoA, oleoyl-CoA and at a lesser extent palmitoyl-CoA. Additionally possesses low triacylglycerol lipase and CoA-independent acylglycerol transacylase activities and thus may play a role in acyl-chain remodeling of triglycerides. In vitro may express hydrolytic activity against glycerolipids triacylglycerol, diacylglycerol and monoacylglycerol, with a strong preference for oleic acid as the acyl moiety. However, the triacylglycerol hydrolase activity is controversial and may be very low. Possesses phospholipase A2 activity.</text>
</comment>
<evidence type="ECO:0000256" key="5">
    <source>
        <dbReference type="ARBA" id="ARBA00004502"/>
    </source>
</evidence>
<evidence type="ECO:0000256" key="14">
    <source>
        <dbReference type="ARBA" id="ARBA00022801"/>
    </source>
</evidence>
<accession>A0A4W2C1A3</accession>
<evidence type="ECO:0000256" key="15">
    <source>
        <dbReference type="ARBA" id="ARBA00022968"/>
    </source>
</evidence>
<dbReference type="EC" id="3.1.1.3" evidence="9"/>
<name>A0A4W2C1A3_BOBOX</name>
<dbReference type="Pfam" id="PF01734">
    <property type="entry name" value="Patatin"/>
    <property type="match status" value="1"/>
</dbReference>
<dbReference type="GO" id="GO:0019433">
    <property type="term" value="P:triglyceride catabolic process"/>
    <property type="evidence" value="ECO:0007669"/>
    <property type="project" value="InterPro"/>
</dbReference>
<evidence type="ECO:0000313" key="44">
    <source>
        <dbReference type="Ensembl" id="ENSBIXP00000005507.1"/>
    </source>
</evidence>
<dbReference type="PANTHER" id="PTHR12406:SF22">
    <property type="entry name" value="1-ACYLGLYCEROL-3-PHOSPHATE O-ACYLTRANSFERASE PNPLA3"/>
    <property type="match status" value="1"/>
</dbReference>
<comment type="catalytic activity">
    <reaction evidence="32">
        <text>a 1-acylglycerol + a 1,2-diacylglycerol = a triacylglycerol + glycerol</text>
        <dbReference type="Rhea" id="RHEA:44436"/>
        <dbReference type="ChEBI" id="CHEBI:17754"/>
        <dbReference type="ChEBI" id="CHEBI:17855"/>
        <dbReference type="ChEBI" id="CHEBI:35759"/>
        <dbReference type="ChEBI" id="CHEBI:49172"/>
    </reaction>
</comment>
<evidence type="ECO:0000256" key="2">
    <source>
        <dbReference type="ARBA" id="ARBA00001024"/>
    </source>
</evidence>
<keyword evidence="18" id="KW-0472">Membrane</keyword>
<evidence type="ECO:0000313" key="45">
    <source>
        <dbReference type="Proteomes" id="UP000314981"/>
    </source>
</evidence>
<dbReference type="GO" id="GO:0005737">
    <property type="term" value="C:cytoplasm"/>
    <property type="evidence" value="ECO:0007669"/>
    <property type="project" value="TreeGrafter"/>
</dbReference>
<dbReference type="GO" id="GO:0055088">
    <property type="term" value="P:lipid homeostasis"/>
    <property type="evidence" value="ECO:0007669"/>
    <property type="project" value="TreeGrafter"/>
</dbReference>
<comment type="pathway">
    <text evidence="6">Lipid metabolism.</text>
</comment>
<keyword evidence="12" id="KW-0808">Transferase</keyword>
<dbReference type="AlphaFoldDB" id="A0A4W2C1A3"/>
<dbReference type="FunFam" id="3.40.1090.10:FF:000003">
    <property type="entry name" value="Patatin-like phospholipase domain-containing protein 2"/>
    <property type="match status" value="1"/>
</dbReference>
<evidence type="ECO:0000256" key="32">
    <source>
        <dbReference type="ARBA" id="ARBA00051085"/>
    </source>
</evidence>
<evidence type="ECO:0000256" key="42">
    <source>
        <dbReference type="SAM" id="MobiDB-lite"/>
    </source>
</evidence>
<evidence type="ECO:0000256" key="22">
    <source>
        <dbReference type="ARBA" id="ARBA00023315"/>
    </source>
</evidence>
<feature type="active site" description="Proton acceptor" evidence="41">
    <location>
        <position position="166"/>
    </location>
</feature>
<evidence type="ECO:0000256" key="10">
    <source>
        <dbReference type="ARBA" id="ARBA00022516"/>
    </source>
</evidence>
<evidence type="ECO:0000256" key="41">
    <source>
        <dbReference type="PROSITE-ProRule" id="PRU01161"/>
    </source>
</evidence>
<proteinExistence type="predicted"/>
<dbReference type="Ensembl" id="ENSBIXT00000005632.1">
    <property type="protein sequence ID" value="ENSBIXP00000005507.1"/>
    <property type="gene ID" value="ENSBIXG00000000958.1"/>
</dbReference>
<dbReference type="InterPro" id="IPR016035">
    <property type="entry name" value="Acyl_Trfase/lysoPLipase"/>
</dbReference>
<evidence type="ECO:0000256" key="25">
    <source>
        <dbReference type="ARBA" id="ARBA00048770"/>
    </source>
</evidence>
<keyword evidence="22" id="KW-0012">Acyltransferase</keyword>
<keyword evidence="11" id="KW-0551">Lipid droplet</keyword>
<keyword evidence="20" id="KW-0594">Phospholipid biosynthesis</keyword>
<dbReference type="SUPFAM" id="SSF52151">
    <property type="entry name" value="FabD/lysophospholipase-like"/>
    <property type="match status" value="1"/>
</dbReference>
<evidence type="ECO:0000256" key="11">
    <source>
        <dbReference type="ARBA" id="ARBA00022677"/>
    </source>
</evidence>
<evidence type="ECO:0000256" key="6">
    <source>
        <dbReference type="ARBA" id="ARBA00005189"/>
    </source>
</evidence>
<evidence type="ECO:0000256" key="30">
    <source>
        <dbReference type="ARBA" id="ARBA00050561"/>
    </source>
</evidence>
<evidence type="ECO:0000256" key="1">
    <source>
        <dbReference type="ARBA" id="ARBA00000816"/>
    </source>
</evidence>
<comment type="catalytic activity">
    <reaction evidence="33">
        <text>2 a 1-acylglycerol = a 1,2-diacylglycerol + glycerol</text>
        <dbReference type="Rhea" id="RHEA:44432"/>
        <dbReference type="ChEBI" id="CHEBI:17754"/>
        <dbReference type="ChEBI" id="CHEBI:35759"/>
        <dbReference type="ChEBI" id="CHEBI:49172"/>
    </reaction>
</comment>
<evidence type="ECO:0000256" key="40">
    <source>
        <dbReference type="ARBA" id="ARBA00083280"/>
    </source>
</evidence>
<evidence type="ECO:0000256" key="3">
    <source>
        <dbReference type="ARBA" id="ARBA00001141"/>
    </source>
</evidence>
<comment type="pathway">
    <text evidence="23">Phospholipid metabolism.</text>
</comment>
<comment type="catalytic activity">
    <reaction evidence="31">
        <text>2 1-(9Z-octadecenoyl)-glycerol = 1,2-di-(9Z-octadecenoyl)-glycerol + glycerol</text>
        <dbReference type="Rhea" id="RHEA:38323"/>
        <dbReference type="ChEBI" id="CHEBI:17754"/>
        <dbReference type="ChEBI" id="CHEBI:52323"/>
        <dbReference type="ChEBI" id="CHEBI:75342"/>
    </reaction>
    <physiologicalReaction direction="left-to-right" evidence="31">
        <dbReference type="Rhea" id="RHEA:38324"/>
    </physiologicalReaction>
</comment>
<evidence type="ECO:0000256" key="33">
    <source>
        <dbReference type="ARBA" id="ARBA00052543"/>
    </source>
</evidence>
<comment type="catalytic activity">
    <reaction evidence="27">
        <text>1-(9Z-octadecenoyl)-sn-glycero-3-phosphate + (9Z)-octadecenoyl-CoA = 1,2-di-(9Z-octadecenoyl)-sn-glycero-3-phosphate + CoA</text>
        <dbReference type="Rhea" id="RHEA:37131"/>
        <dbReference type="ChEBI" id="CHEBI:57287"/>
        <dbReference type="ChEBI" id="CHEBI:57387"/>
        <dbReference type="ChEBI" id="CHEBI:74544"/>
        <dbReference type="ChEBI" id="CHEBI:74546"/>
    </reaction>
    <physiologicalReaction direction="left-to-right" evidence="27">
        <dbReference type="Rhea" id="RHEA:37132"/>
    </physiologicalReaction>
</comment>
<reference evidence="44 45" key="1">
    <citation type="submission" date="2018-11" db="EMBL/GenBank/DDBJ databases">
        <title>Haplotype-resolved cattle genomes.</title>
        <authorList>
            <person name="Low W.Y."/>
            <person name="Tearle R."/>
            <person name="Bickhart D.M."/>
            <person name="Rosen B.D."/>
            <person name="Koren S."/>
            <person name="Rhie A."/>
            <person name="Hiendleder S."/>
            <person name="Phillippy A.M."/>
            <person name="Smith T.P.L."/>
            <person name="Williams J.L."/>
        </authorList>
    </citation>
    <scope>NUCLEOTIDE SEQUENCE [LARGE SCALE GENOMIC DNA]</scope>
</reference>
<evidence type="ECO:0000256" key="20">
    <source>
        <dbReference type="ARBA" id="ARBA00023209"/>
    </source>
</evidence>
<dbReference type="GO" id="GO:0036042">
    <property type="term" value="F:long-chain fatty acyl-CoA binding"/>
    <property type="evidence" value="ECO:0007669"/>
    <property type="project" value="UniProtKB-ARBA"/>
</dbReference>
<comment type="catalytic activity">
    <reaction evidence="28">
        <text>1-(9Z-octadecenoyl)-glycerol + 1,3-di-(9Z-octadecenoyl)-glycerol = 1,2,3-tri-(9Z-octadecenoyl)-glycerol + glycerol</text>
        <dbReference type="Rhea" id="RHEA:38331"/>
        <dbReference type="ChEBI" id="CHEBI:17754"/>
        <dbReference type="ChEBI" id="CHEBI:53753"/>
        <dbReference type="ChEBI" id="CHEBI:75342"/>
        <dbReference type="ChEBI" id="CHEBI:75735"/>
    </reaction>
    <physiologicalReaction direction="left-to-right" evidence="28">
        <dbReference type="Rhea" id="RHEA:38332"/>
    </physiologicalReaction>
</comment>
<feature type="short sequence motif" description="DGA/G" evidence="41">
    <location>
        <begin position="166"/>
        <end position="168"/>
    </location>
</feature>
<evidence type="ECO:0000256" key="24">
    <source>
        <dbReference type="ARBA" id="ARBA00032101"/>
    </source>
</evidence>
<feature type="active site" description="Nucleophile" evidence="41">
    <location>
        <position position="47"/>
    </location>
</feature>
<dbReference type="InterPro" id="IPR002641">
    <property type="entry name" value="PNPLA_dom"/>
</dbReference>
<comment type="catalytic activity">
    <reaction evidence="34">
        <text>1-(9Z-octadecenoyl)-glycerol + 1,2-di-(9Z-octadecenoyl)-glycerol = 1,2,3-tri-(9Z-octadecenoyl)-glycerol + glycerol</text>
        <dbReference type="Rhea" id="RHEA:38327"/>
        <dbReference type="ChEBI" id="CHEBI:17754"/>
        <dbReference type="ChEBI" id="CHEBI:52323"/>
        <dbReference type="ChEBI" id="CHEBI:53753"/>
        <dbReference type="ChEBI" id="CHEBI:75342"/>
    </reaction>
    <physiologicalReaction direction="left-to-right" evidence="34">
        <dbReference type="Rhea" id="RHEA:38328"/>
    </physiologicalReaction>
</comment>
<comment type="catalytic activity">
    <reaction evidence="30">
        <text>a 1-acylglycerol + a 1,3-diacylglycerol = a triacylglycerol + glycerol</text>
        <dbReference type="Rhea" id="RHEA:44440"/>
        <dbReference type="ChEBI" id="CHEBI:17754"/>
        <dbReference type="ChEBI" id="CHEBI:17855"/>
        <dbReference type="ChEBI" id="CHEBI:35759"/>
        <dbReference type="ChEBI" id="CHEBI:47777"/>
    </reaction>
</comment>
<comment type="catalytic activity">
    <reaction evidence="2">
        <text>a triacylglycerol + H2O = a diacylglycerol + a fatty acid + H(+)</text>
        <dbReference type="Rhea" id="RHEA:12044"/>
        <dbReference type="ChEBI" id="CHEBI:15377"/>
        <dbReference type="ChEBI" id="CHEBI:15378"/>
        <dbReference type="ChEBI" id="CHEBI:17855"/>
        <dbReference type="ChEBI" id="CHEBI:18035"/>
        <dbReference type="ChEBI" id="CHEBI:28868"/>
        <dbReference type="EC" id="3.1.1.3"/>
    </reaction>
</comment>
<feature type="region of interest" description="Disordered" evidence="42">
    <location>
        <begin position="400"/>
        <end position="419"/>
    </location>
</feature>
<evidence type="ECO:0000256" key="26">
    <source>
        <dbReference type="ARBA" id="ARBA00049345"/>
    </source>
</evidence>
<evidence type="ECO:0000256" key="12">
    <source>
        <dbReference type="ARBA" id="ARBA00022679"/>
    </source>
</evidence>
<dbReference type="GO" id="GO:0005811">
    <property type="term" value="C:lipid droplet"/>
    <property type="evidence" value="ECO:0007669"/>
    <property type="project" value="UniProtKB-SubCell"/>
</dbReference>
<reference evidence="44" key="3">
    <citation type="submission" date="2025-09" db="UniProtKB">
        <authorList>
            <consortium name="Ensembl"/>
        </authorList>
    </citation>
    <scope>IDENTIFICATION</scope>
</reference>
<protein>
    <recommendedName>
        <fullName evidence="39">Acylglycerol transacylase</fullName>
        <ecNumber evidence="7">2.3.1.51</ecNumber>
        <ecNumber evidence="9">3.1.1.3</ecNumber>
        <ecNumber evidence="8">3.1.1.4</ecNumber>
    </recommendedName>
    <alternativeName>
        <fullName evidence="40">Adiponutrin</fullName>
    </alternativeName>
    <alternativeName>
        <fullName evidence="38">Calcium-independent phospholipase A2-epsilon</fullName>
    </alternativeName>
    <alternativeName>
        <fullName evidence="24">Lysophosphatidic acid acyltransferase</fullName>
    </alternativeName>
    <alternativeName>
        <fullName evidence="37">Patatin-like phospholipase domain-containing protein 3</fullName>
    </alternativeName>
</protein>
<keyword evidence="21" id="KW-1208">Phospholipid metabolism</keyword>
<reference evidence="44" key="2">
    <citation type="submission" date="2025-08" db="UniProtKB">
        <authorList>
            <consortium name="Ensembl"/>
        </authorList>
    </citation>
    <scope>IDENTIFICATION</scope>
</reference>
<dbReference type="GO" id="GO:0019432">
    <property type="term" value="P:triglyceride biosynthetic process"/>
    <property type="evidence" value="ECO:0007669"/>
    <property type="project" value="UniProtKB-ARBA"/>
</dbReference>
<dbReference type="EC" id="3.1.1.4" evidence="8"/>
<evidence type="ECO:0000256" key="16">
    <source>
        <dbReference type="ARBA" id="ARBA00022989"/>
    </source>
</evidence>
<feature type="short sequence motif" description="GXGXXG" evidence="41">
    <location>
        <begin position="14"/>
        <end position="19"/>
    </location>
</feature>
<evidence type="ECO:0000256" key="27">
    <source>
        <dbReference type="ARBA" id="ARBA00049561"/>
    </source>
</evidence>
<dbReference type="PROSITE" id="PS51635">
    <property type="entry name" value="PNPLA"/>
    <property type="match status" value="1"/>
</dbReference>
<evidence type="ECO:0000256" key="19">
    <source>
        <dbReference type="ARBA" id="ARBA00023180"/>
    </source>
</evidence>
<keyword evidence="14 41" id="KW-0378">Hydrolase</keyword>
<evidence type="ECO:0000256" key="8">
    <source>
        <dbReference type="ARBA" id="ARBA00013278"/>
    </source>
</evidence>
<evidence type="ECO:0000256" key="39">
    <source>
        <dbReference type="ARBA" id="ARBA00080560"/>
    </source>
</evidence>
<organism evidence="44 45">
    <name type="scientific">Bos indicus x Bos taurus</name>
    <name type="common">Hybrid cattle</name>
    <dbReference type="NCBI Taxonomy" id="30522"/>
    <lineage>
        <taxon>Eukaryota</taxon>
        <taxon>Metazoa</taxon>
        <taxon>Chordata</taxon>
        <taxon>Craniata</taxon>
        <taxon>Vertebrata</taxon>
        <taxon>Euteleostomi</taxon>
        <taxon>Mammalia</taxon>
        <taxon>Eutheria</taxon>
        <taxon>Laurasiatheria</taxon>
        <taxon>Artiodactyla</taxon>
        <taxon>Ruminantia</taxon>
        <taxon>Pecora</taxon>
        <taxon>Bovidae</taxon>
        <taxon>Bovinae</taxon>
        <taxon>Bos</taxon>
    </lineage>
</organism>
<dbReference type="InterPro" id="IPR039185">
    <property type="entry name" value="Pat_PNPLA3"/>
</dbReference>
<dbReference type="GO" id="GO:0016020">
    <property type="term" value="C:membrane"/>
    <property type="evidence" value="ECO:0007669"/>
    <property type="project" value="UniProtKB-SubCell"/>
</dbReference>
<keyword evidence="45" id="KW-1185">Reference proteome</keyword>
<keyword evidence="41" id="KW-0442">Lipid degradation</keyword>
<evidence type="ECO:0000256" key="9">
    <source>
        <dbReference type="ARBA" id="ARBA00013279"/>
    </source>
</evidence>
<keyword evidence="16" id="KW-1133">Transmembrane helix</keyword>
<comment type="catalytic activity">
    <reaction evidence="3">
        <text>a 1-acyl-sn-glycero-3-phosphate + an acyl-CoA = a 1,2-diacyl-sn-glycero-3-phosphate + CoA</text>
        <dbReference type="Rhea" id="RHEA:19709"/>
        <dbReference type="ChEBI" id="CHEBI:57287"/>
        <dbReference type="ChEBI" id="CHEBI:57970"/>
        <dbReference type="ChEBI" id="CHEBI:58342"/>
        <dbReference type="ChEBI" id="CHEBI:58608"/>
        <dbReference type="EC" id="2.3.1.51"/>
    </reaction>
</comment>
<evidence type="ECO:0000259" key="43">
    <source>
        <dbReference type="PROSITE" id="PS51635"/>
    </source>
</evidence>
<dbReference type="GO" id="GO:0035727">
    <property type="term" value="F:lysophosphatidic acid binding"/>
    <property type="evidence" value="ECO:0007669"/>
    <property type="project" value="UniProtKB-ARBA"/>
</dbReference>
<evidence type="ECO:0000256" key="28">
    <source>
        <dbReference type="ARBA" id="ARBA00050245"/>
    </source>
</evidence>
<evidence type="ECO:0000256" key="31">
    <source>
        <dbReference type="ARBA" id="ARBA00050827"/>
    </source>
</evidence>
<comment type="catalytic activity">
    <reaction evidence="1">
        <text>1-(9Z-octadecenoyl)-sn-glycero-3-phosphate + hexadecanoyl-CoA = 1-(9Z)-octadecenoyl-2-hexadecanoyl-sn-glycero-3-phosphate + CoA</text>
        <dbReference type="Rhea" id="RHEA:37143"/>
        <dbReference type="ChEBI" id="CHEBI:57287"/>
        <dbReference type="ChEBI" id="CHEBI:57379"/>
        <dbReference type="ChEBI" id="CHEBI:74544"/>
        <dbReference type="ChEBI" id="CHEBI:74551"/>
    </reaction>
    <physiologicalReaction direction="left-to-right" evidence="1">
        <dbReference type="Rhea" id="RHEA:37144"/>
    </physiologicalReaction>
</comment>
<keyword evidence="19" id="KW-0325">Glycoprotein</keyword>
<dbReference type="Proteomes" id="UP000314981">
    <property type="component" value="Chromosome 5"/>
</dbReference>
<dbReference type="InterPro" id="IPR033562">
    <property type="entry name" value="PLPL"/>
</dbReference>
<evidence type="ECO:0000256" key="4">
    <source>
        <dbReference type="ARBA" id="ARBA00004167"/>
    </source>
</evidence>
<evidence type="ECO:0000256" key="34">
    <source>
        <dbReference type="ARBA" id="ARBA00052658"/>
    </source>
</evidence>
<comment type="pathway">
    <text evidence="36">Glycerolipid metabolism.</text>
</comment>
<evidence type="ECO:0000256" key="35">
    <source>
        <dbReference type="ARBA" id="ARBA00053171"/>
    </source>
</evidence>
<feature type="domain" description="PNPLA" evidence="43">
    <location>
        <begin position="10"/>
        <end position="179"/>
    </location>
</feature>
<feature type="short sequence motif" description="GXSXG" evidence="41">
    <location>
        <begin position="45"/>
        <end position="49"/>
    </location>
</feature>
<keyword evidence="13" id="KW-0812">Transmembrane</keyword>
<feature type="compositionally biased region" description="Polar residues" evidence="42">
    <location>
        <begin position="400"/>
        <end position="413"/>
    </location>
</feature>
<dbReference type="GO" id="GO:0003841">
    <property type="term" value="F:1-acylglycerol-3-phosphate O-acyltransferase activity"/>
    <property type="evidence" value="ECO:0007669"/>
    <property type="project" value="UniProtKB-EC"/>
</dbReference>
<dbReference type="GO" id="GO:0004623">
    <property type="term" value="F:phospholipase A2 activity"/>
    <property type="evidence" value="ECO:0007669"/>
    <property type="project" value="UniProtKB-EC"/>
</dbReference>
<evidence type="ECO:0000256" key="21">
    <source>
        <dbReference type="ARBA" id="ARBA00023264"/>
    </source>
</evidence>
<keyword evidence="15" id="KW-0735">Signal-anchor</keyword>
<evidence type="ECO:0000256" key="37">
    <source>
        <dbReference type="ARBA" id="ARBA00078886"/>
    </source>
</evidence>
<dbReference type="Gene3D" id="3.40.1090.10">
    <property type="entry name" value="Cytosolic phospholipase A2 catalytic domain"/>
    <property type="match status" value="2"/>
</dbReference>
<evidence type="ECO:0000256" key="29">
    <source>
        <dbReference type="ARBA" id="ARBA00050373"/>
    </source>
</evidence>
<evidence type="ECO:0000256" key="17">
    <source>
        <dbReference type="ARBA" id="ARBA00023098"/>
    </source>
</evidence>
<evidence type="ECO:0000256" key="13">
    <source>
        <dbReference type="ARBA" id="ARBA00022692"/>
    </source>
</evidence>
<comment type="subcellular location">
    <subcellularLocation>
        <location evidence="5">Lipid droplet</location>
    </subcellularLocation>
    <subcellularLocation>
        <location evidence="4">Membrane</location>
        <topology evidence="4">Single-pass membrane protein</topology>
    </subcellularLocation>
</comment>
<dbReference type="GO" id="GO:0006654">
    <property type="term" value="P:phosphatidic acid biosynthetic process"/>
    <property type="evidence" value="ECO:0007669"/>
    <property type="project" value="UniProtKB-ARBA"/>
</dbReference>
<evidence type="ECO:0000256" key="18">
    <source>
        <dbReference type="ARBA" id="ARBA00023136"/>
    </source>
</evidence>
<comment type="catalytic activity">
    <reaction evidence="25">
        <text>1-(9Z-octadecenoyl)-sn-glycero-3-phosphate + (5Z,8Z,11Z,14Z)-eicosatetraenoyl-CoA = 1-(9Z)-octadecenoyl-2-(5Z,8Z,11Z,14Z)-eicosatetraenoyl-sn-glycero-3-phosphate + CoA</text>
        <dbReference type="Rhea" id="RHEA:37443"/>
        <dbReference type="ChEBI" id="CHEBI:57287"/>
        <dbReference type="ChEBI" id="CHEBI:57368"/>
        <dbReference type="ChEBI" id="CHEBI:74544"/>
        <dbReference type="ChEBI" id="CHEBI:74928"/>
    </reaction>
    <physiologicalReaction direction="left-to-right" evidence="25">
        <dbReference type="Rhea" id="RHEA:37444"/>
    </physiologicalReaction>
</comment>
<comment type="catalytic activity">
    <reaction evidence="29">
        <text>1,2,3-tri-(9Z-octadecenoyl)-glycerol + H2O = 1,3-di-(9Z-octadecenoyl)-glycerol + (9Z)-octadecenoate + H(+)</text>
        <dbReference type="Rhea" id="RHEA:38387"/>
        <dbReference type="ChEBI" id="CHEBI:15377"/>
        <dbReference type="ChEBI" id="CHEBI:15378"/>
        <dbReference type="ChEBI" id="CHEBI:30823"/>
        <dbReference type="ChEBI" id="CHEBI:53753"/>
        <dbReference type="ChEBI" id="CHEBI:75735"/>
    </reaction>
    <physiologicalReaction direction="left-to-right" evidence="29">
        <dbReference type="Rhea" id="RHEA:38388"/>
    </physiologicalReaction>
</comment>
<evidence type="ECO:0000256" key="7">
    <source>
        <dbReference type="ARBA" id="ARBA00013211"/>
    </source>
</evidence>
<keyword evidence="17 41" id="KW-0443">Lipid metabolism</keyword>
<dbReference type="EC" id="2.3.1.51" evidence="7"/>
<dbReference type="GO" id="GO:0001676">
    <property type="term" value="P:long-chain fatty acid metabolic process"/>
    <property type="evidence" value="ECO:0007669"/>
    <property type="project" value="UniProtKB-ARBA"/>
</dbReference>
<dbReference type="CDD" id="cd07221">
    <property type="entry name" value="Pat_PNPLA3"/>
    <property type="match status" value="1"/>
</dbReference>
<dbReference type="GO" id="GO:0004806">
    <property type="term" value="F:triacylglycerol lipase activity"/>
    <property type="evidence" value="ECO:0007669"/>
    <property type="project" value="UniProtKB-EC"/>
</dbReference>
<evidence type="ECO:0000256" key="38">
    <source>
        <dbReference type="ARBA" id="ARBA00079790"/>
    </source>
</evidence>
<keyword evidence="10" id="KW-0444">Lipid biosynthesis</keyword>
<evidence type="ECO:0000256" key="36">
    <source>
        <dbReference type="ARBA" id="ARBA00060536"/>
    </source>
</evidence>
<dbReference type="PANTHER" id="PTHR12406">
    <property type="entry name" value="CALCIUM-INDEPENDENT PHOSPHOLIPASE A2 IPLA2 -RELATED"/>
    <property type="match status" value="1"/>
</dbReference>
<sequence length="439" mass="48585">MYDAESGWSLSFAGCGFLGFYHVGVTRCLSEHAPHLLRHARKFFGASAGALHCSFFLSGIPLDQTLQILMDLTRSARSQKFGIVHPGFSLSKHIRDGLQRHLPDNVHQLVSGKMVISLTRVSDGKNVLVSDFHSKDEVVDALCCSSYVPFICGWIPPSFRGVRYVDGGISDNIPFVDTKRTITVSPFYGESDICPKVKSTFFLNEGFTKLNMQFCTENLYLMFQSLFPPDVKVLGELCLQGYVDALRFLEKNGIRDGPHPCLSAPPAELAPGSLEPFLGVAPREAGPKPVELLDHLHLSMLTWDESVLETQSPELSMALRKAVRNPDGYRNRICNFLPVKIMSYVMLPCTLPVESAIAVVQRLVTWLPDMPSDIQWLWSATSHVCSQAMVRLLPASRSQIPASSQRPSSTNPDTVGVAGLSAPPRTWTRTLWMSCRGQS</sequence>
<dbReference type="FunFam" id="3.40.1090.10:FF:000042">
    <property type="entry name" value="Patatin-like phospholipase domain-containing 3"/>
    <property type="match status" value="1"/>
</dbReference>
<comment type="catalytic activity">
    <reaction evidence="26">
        <text>1-(9Z-octadecenoyl)-sn-glycero-3-phosphate + (9Z,12Z)-octadecadienoyl-CoA = 1-(9Z)-octadecenoyl-2-(9Z,12Z)-octadecadienoyl-sn-glycero-3-phosphate + CoA</text>
        <dbReference type="Rhea" id="RHEA:37159"/>
        <dbReference type="ChEBI" id="CHEBI:57287"/>
        <dbReference type="ChEBI" id="CHEBI:57383"/>
        <dbReference type="ChEBI" id="CHEBI:74544"/>
        <dbReference type="ChEBI" id="CHEBI:74563"/>
    </reaction>
    <physiologicalReaction direction="left-to-right" evidence="26">
        <dbReference type="Rhea" id="RHEA:37160"/>
    </physiologicalReaction>
</comment>